<accession>A0A9J6EAH4</accession>
<dbReference type="GO" id="GO:0005634">
    <property type="term" value="C:nucleus"/>
    <property type="evidence" value="ECO:0007669"/>
    <property type="project" value="UniProtKB-SubCell"/>
</dbReference>
<evidence type="ECO:0000256" key="2">
    <source>
        <dbReference type="SAM" id="MobiDB-lite"/>
    </source>
</evidence>
<evidence type="ECO:0000256" key="1">
    <source>
        <dbReference type="PROSITE-ProRule" id="PRU00371"/>
    </source>
</evidence>
<proteinExistence type="predicted"/>
<dbReference type="AlphaFoldDB" id="A0A9J6EAH4"/>
<evidence type="ECO:0000259" key="3">
    <source>
        <dbReference type="PROSITE" id="PS51031"/>
    </source>
</evidence>
<dbReference type="Proteomes" id="UP000821866">
    <property type="component" value="Chromosome 3"/>
</dbReference>
<name>A0A9J6EAH4_RHIMP</name>
<keyword evidence="5" id="KW-1185">Reference proteome</keyword>
<comment type="subcellular location">
    <subcellularLocation>
        <location evidence="1">Nucleus</location>
    </subcellularLocation>
</comment>
<dbReference type="InterPro" id="IPR004210">
    <property type="entry name" value="BESS_motif"/>
</dbReference>
<feature type="region of interest" description="Disordered" evidence="2">
    <location>
        <begin position="1"/>
        <end position="29"/>
    </location>
</feature>
<comment type="caution">
    <text evidence="4">The sequence shown here is derived from an EMBL/GenBank/DDBJ whole genome shotgun (WGS) entry which is preliminary data.</text>
</comment>
<keyword evidence="1" id="KW-0539">Nucleus</keyword>
<dbReference type="PROSITE" id="PS51031">
    <property type="entry name" value="BESS"/>
    <property type="match status" value="1"/>
</dbReference>
<evidence type="ECO:0000313" key="4">
    <source>
        <dbReference type="EMBL" id="KAH8031303.1"/>
    </source>
</evidence>
<feature type="compositionally biased region" description="Basic and acidic residues" evidence="2">
    <location>
        <begin position="1"/>
        <end position="10"/>
    </location>
</feature>
<dbReference type="GO" id="GO:0003677">
    <property type="term" value="F:DNA binding"/>
    <property type="evidence" value="ECO:0007669"/>
    <property type="project" value="InterPro"/>
</dbReference>
<organism evidence="4 5">
    <name type="scientific">Rhipicephalus microplus</name>
    <name type="common">Cattle tick</name>
    <name type="synonym">Boophilus microplus</name>
    <dbReference type="NCBI Taxonomy" id="6941"/>
    <lineage>
        <taxon>Eukaryota</taxon>
        <taxon>Metazoa</taxon>
        <taxon>Ecdysozoa</taxon>
        <taxon>Arthropoda</taxon>
        <taxon>Chelicerata</taxon>
        <taxon>Arachnida</taxon>
        <taxon>Acari</taxon>
        <taxon>Parasitiformes</taxon>
        <taxon>Ixodida</taxon>
        <taxon>Ixodoidea</taxon>
        <taxon>Ixodidae</taxon>
        <taxon>Rhipicephalinae</taxon>
        <taxon>Rhipicephalus</taxon>
        <taxon>Boophilus</taxon>
    </lineage>
</organism>
<sequence>MEGGPRHLPPEVRPPNTFTPSSNSSMSAEALIQSMYMDSSEDTYRTRDNPLGQAAYVLEVGDQVAEPSSLSDNDVVEDDHQGPPGSEADSSTCATARPTAPTGTRKTSSKKRNQVDIDELVVATLTENRKRLNELKYSNTDQDELFLLSMKPLLARLEDRKKEMTKITIHKLLVEAAFPTCEPGKDSEGV</sequence>
<protein>
    <recommendedName>
        <fullName evidence="3">BESS domain-containing protein</fullName>
    </recommendedName>
</protein>
<reference evidence="4" key="2">
    <citation type="submission" date="2021-09" db="EMBL/GenBank/DDBJ databases">
        <authorList>
            <person name="Jia N."/>
            <person name="Wang J."/>
            <person name="Shi W."/>
            <person name="Du L."/>
            <person name="Sun Y."/>
            <person name="Zhan W."/>
            <person name="Jiang J."/>
            <person name="Wang Q."/>
            <person name="Zhang B."/>
            <person name="Ji P."/>
            <person name="Sakyi L.B."/>
            <person name="Cui X."/>
            <person name="Yuan T."/>
            <person name="Jiang B."/>
            <person name="Yang W."/>
            <person name="Lam T.T.-Y."/>
            <person name="Chang Q."/>
            <person name="Ding S."/>
            <person name="Wang X."/>
            <person name="Zhu J."/>
            <person name="Ruan X."/>
            <person name="Zhao L."/>
            <person name="Wei J."/>
            <person name="Que T."/>
            <person name="Du C."/>
            <person name="Cheng J."/>
            <person name="Dai P."/>
            <person name="Han X."/>
            <person name="Huang E."/>
            <person name="Gao Y."/>
            <person name="Liu J."/>
            <person name="Shao H."/>
            <person name="Ye R."/>
            <person name="Li L."/>
            <person name="Wei W."/>
            <person name="Wang X."/>
            <person name="Wang C."/>
            <person name="Huo Q."/>
            <person name="Li W."/>
            <person name="Guo W."/>
            <person name="Chen H."/>
            <person name="Chen S."/>
            <person name="Zhou L."/>
            <person name="Zhou L."/>
            <person name="Ni X."/>
            <person name="Tian J."/>
            <person name="Zhou Y."/>
            <person name="Sheng Y."/>
            <person name="Liu T."/>
            <person name="Pan Y."/>
            <person name="Xia L."/>
            <person name="Li J."/>
            <person name="Zhao F."/>
            <person name="Cao W."/>
        </authorList>
    </citation>
    <scope>NUCLEOTIDE SEQUENCE</scope>
    <source>
        <strain evidence="4">Rmic-2018</strain>
        <tissue evidence="4">Larvae</tissue>
    </source>
</reference>
<gene>
    <name evidence="4" type="ORF">HPB51_015459</name>
</gene>
<feature type="compositionally biased region" description="Low complexity" evidence="2">
    <location>
        <begin position="92"/>
        <end position="106"/>
    </location>
</feature>
<reference evidence="4" key="1">
    <citation type="journal article" date="2020" name="Cell">
        <title>Large-Scale Comparative Analyses of Tick Genomes Elucidate Their Genetic Diversity and Vector Capacities.</title>
        <authorList>
            <consortium name="Tick Genome and Microbiome Consortium (TIGMIC)"/>
            <person name="Jia N."/>
            <person name="Wang J."/>
            <person name="Shi W."/>
            <person name="Du L."/>
            <person name="Sun Y."/>
            <person name="Zhan W."/>
            <person name="Jiang J.F."/>
            <person name="Wang Q."/>
            <person name="Zhang B."/>
            <person name="Ji P."/>
            <person name="Bell-Sakyi L."/>
            <person name="Cui X.M."/>
            <person name="Yuan T.T."/>
            <person name="Jiang B.G."/>
            <person name="Yang W.F."/>
            <person name="Lam T.T."/>
            <person name="Chang Q.C."/>
            <person name="Ding S.J."/>
            <person name="Wang X.J."/>
            <person name="Zhu J.G."/>
            <person name="Ruan X.D."/>
            <person name="Zhao L."/>
            <person name="Wei J.T."/>
            <person name="Ye R.Z."/>
            <person name="Que T.C."/>
            <person name="Du C.H."/>
            <person name="Zhou Y.H."/>
            <person name="Cheng J.X."/>
            <person name="Dai P.F."/>
            <person name="Guo W.B."/>
            <person name="Han X.H."/>
            <person name="Huang E.J."/>
            <person name="Li L.F."/>
            <person name="Wei W."/>
            <person name="Gao Y.C."/>
            <person name="Liu J.Z."/>
            <person name="Shao H.Z."/>
            <person name="Wang X."/>
            <person name="Wang C.C."/>
            <person name="Yang T.C."/>
            <person name="Huo Q.B."/>
            <person name="Li W."/>
            <person name="Chen H.Y."/>
            <person name="Chen S.E."/>
            <person name="Zhou L.G."/>
            <person name="Ni X.B."/>
            <person name="Tian J.H."/>
            <person name="Sheng Y."/>
            <person name="Liu T."/>
            <person name="Pan Y.S."/>
            <person name="Xia L.Y."/>
            <person name="Li J."/>
            <person name="Zhao F."/>
            <person name="Cao W.C."/>
        </authorList>
    </citation>
    <scope>NUCLEOTIDE SEQUENCE</scope>
    <source>
        <strain evidence="4">Rmic-2018</strain>
    </source>
</reference>
<dbReference type="EMBL" id="JABSTU010000005">
    <property type="protein sequence ID" value="KAH8031303.1"/>
    <property type="molecule type" value="Genomic_DNA"/>
</dbReference>
<feature type="region of interest" description="Disordered" evidence="2">
    <location>
        <begin position="59"/>
        <end position="114"/>
    </location>
</feature>
<feature type="domain" description="BESS" evidence="3">
    <location>
        <begin position="140"/>
        <end position="179"/>
    </location>
</feature>
<evidence type="ECO:0000313" key="5">
    <source>
        <dbReference type="Proteomes" id="UP000821866"/>
    </source>
</evidence>